<accession>F0WTY2</accession>
<protein>
    <submittedName>
        <fullName evidence="3">Uncharacterized protein AlNc14C261G9805</fullName>
    </submittedName>
</protein>
<dbReference type="PROSITE" id="PS50105">
    <property type="entry name" value="SAM_DOMAIN"/>
    <property type="match status" value="1"/>
</dbReference>
<evidence type="ECO:0000259" key="2">
    <source>
        <dbReference type="PROSITE" id="PS50105"/>
    </source>
</evidence>
<dbReference type="SUPFAM" id="SSF47769">
    <property type="entry name" value="SAM/Pointed domain"/>
    <property type="match status" value="1"/>
</dbReference>
<feature type="domain" description="SAM" evidence="2">
    <location>
        <begin position="107"/>
        <end position="170"/>
    </location>
</feature>
<dbReference type="CDD" id="cd09487">
    <property type="entry name" value="SAM_superfamily"/>
    <property type="match status" value="1"/>
</dbReference>
<dbReference type="InterPro" id="IPR001660">
    <property type="entry name" value="SAM"/>
</dbReference>
<dbReference type="EMBL" id="FR824306">
    <property type="protein sequence ID" value="CCA24826.1"/>
    <property type="molecule type" value="Genomic_DNA"/>
</dbReference>
<feature type="region of interest" description="Disordered" evidence="1">
    <location>
        <begin position="56"/>
        <end position="97"/>
    </location>
</feature>
<dbReference type="Pfam" id="PF07647">
    <property type="entry name" value="SAM_2"/>
    <property type="match status" value="1"/>
</dbReference>
<reference evidence="3" key="1">
    <citation type="journal article" date="2011" name="PLoS Biol.">
        <title>Gene gain and loss during evolution of obligate parasitism in the white rust pathogen of Arabidopsis thaliana.</title>
        <authorList>
            <person name="Kemen E."/>
            <person name="Gardiner A."/>
            <person name="Schultz-Larsen T."/>
            <person name="Kemen A.C."/>
            <person name="Balmuth A.L."/>
            <person name="Robert-Seilaniantz A."/>
            <person name="Bailey K."/>
            <person name="Holub E."/>
            <person name="Studholme D.J."/>
            <person name="Maclean D."/>
            <person name="Jones J.D."/>
        </authorList>
    </citation>
    <scope>NUCLEOTIDE SEQUENCE</scope>
</reference>
<gene>
    <name evidence="3" type="primary">AlNc14C261G9805</name>
    <name evidence="3" type="ORF">ALNC14_109700</name>
</gene>
<name>F0WTY2_9STRA</name>
<sequence>MISSSRIASIRSIRVANEARIEAKKLEMDTKAMEDRLCAVRMSVLRDQQQLELERSQMHNGHRWKSSRKGHGKAELKSETRNVFDNQLNENTKKANQLQRSENVRKWNHCEIQNWLAQIGLEEYGAAFEFNNVTGAILLKLENQDLAHLGMETPSARDRMLKAIKALRYGKASFAKDTEKAKRIQRETLEDKPSRIHWSHTAPMAGIASEHQTLVNAADAEDAGHSSYINRALEWKGQEANARSEDTLWSNPAFEVTNGELIKGTLNEEKEHEAFRAAVLAWRTAARPVKNPAVVCERKEKESLANFGKQSCWQCYRVGIAGAMMEDLISRKRFCSAACRDLYRKECAHLMDRRQKANDSELDPAGHKVPF</sequence>
<dbReference type="InterPro" id="IPR013761">
    <property type="entry name" value="SAM/pointed_sf"/>
</dbReference>
<dbReference type="SMART" id="SM00454">
    <property type="entry name" value="SAM"/>
    <property type="match status" value="1"/>
</dbReference>
<organism evidence="3">
    <name type="scientific">Albugo laibachii Nc14</name>
    <dbReference type="NCBI Taxonomy" id="890382"/>
    <lineage>
        <taxon>Eukaryota</taxon>
        <taxon>Sar</taxon>
        <taxon>Stramenopiles</taxon>
        <taxon>Oomycota</taxon>
        <taxon>Peronosporomycetes</taxon>
        <taxon>Albuginales</taxon>
        <taxon>Albuginaceae</taxon>
        <taxon>Albugo</taxon>
    </lineage>
</organism>
<feature type="compositionally biased region" description="Basic and acidic residues" evidence="1">
    <location>
        <begin position="72"/>
        <end position="82"/>
    </location>
</feature>
<feature type="compositionally biased region" description="Polar residues" evidence="1">
    <location>
        <begin position="83"/>
        <end position="97"/>
    </location>
</feature>
<dbReference type="HOGENOM" id="CLU_858967_0_0_1"/>
<feature type="compositionally biased region" description="Basic residues" evidence="1">
    <location>
        <begin position="60"/>
        <end position="71"/>
    </location>
</feature>
<evidence type="ECO:0000313" key="3">
    <source>
        <dbReference type="EMBL" id="CCA24826.1"/>
    </source>
</evidence>
<dbReference type="Gene3D" id="1.10.150.50">
    <property type="entry name" value="Transcription Factor, Ets-1"/>
    <property type="match status" value="1"/>
</dbReference>
<evidence type="ECO:0000256" key="1">
    <source>
        <dbReference type="SAM" id="MobiDB-lite"/>
    </source>
</evidence>
<reference evidence="3" key="2">
    <citation type="submission" date="2011-02" db="EMBL/GenBank/DDBJ databases">
        <authorList>
            <person name="MacLean D."/>
        </authorList>
    </citation>
    <scope>NUCLEOTIDE SEQUENCE</scope>
</reference>
<dbReference type="AlphaFoldDB" id="F0WTY2"/>
<proteinExistence type="predicted"/>